<dbReference type="Pfam" id="PF05253">
    <property type="entry name" value="zf-U11-48K"/>
    <property type="match status" value="1"/>
</dbReference>
<evidence type="ECO:0000256" key="1">
    <source>
        <dbReference type="ARBA" id="ARBA00005265"/>
    </source>
</evidence>
<dbReference type="InterPro" id="IPR039044">
    <property type="entry name" value="Trm13"/>
</dbReference>
<keyword evidence="8 12" id="KW-0862">Zinc</keyword>
<dbReference type="GO" id="GO:0030488">
    <property type="term" value="P:tRNA methylation"/>
    <property type="evidence" value="ECO:0007669"/>
    <property type="project" value="InterPro"/>
</dbReference>
<dbReference type="InterPro" id="IPR021721">
    <property type="entry name" value="Znf_CCCH-type_TRM13"/>
</dbReference>
<accession>A0AA38ZYU3</accession>
<evidence type="ECO:0000256" key="7">
    <source>
        <dbReference type="ARBA" id="ARBA00022771"/>
    </source>
</evidence>
<feature type="domain" description="CHHC U11-48K-type" evidence="14">
    <location>
        <begin position="38"/>
        <end position="65"/>
    </location>
</feature>
<comment type="catalytic activity">
    <reaction evidence="11 12">
        <text>adenosine(4) in tRNA(His) + S-adenosyl-L-methionine = 2'-O-methyladenosine(4) in tRNA(His) + S-adenosyl-L-homocysteine + H(+)</text>
        <dbReference type="Rhea" id="RHEA:43196"/>
        <dbReference type="Rhea" id="RHEA-COMP:10401"/>
        <dbReference type="Rhea" id="RHEA-COMP:10402"/>
        <dbReference type="ChEBI" id="CHEBI:15378"/>
        <dbReference type="ChEBI" id="CHEBI:57856"/>
        <dbReference type="ChEBI" id="CHEBI:59789"/>
        <dbReference type="ChEBI" id="CHEBI:74411"/>
        <dbReference type="ChEBI" id="CHEBI:74477"/>
        <dbReference type="EC" id="2.1.1.225"/>
    </reaction>
</comment>
<evidence type="ECO:0000256" key="11">
    <source>
        <dbReference type="ARBA" id="ARBA00049393"/>
    </source>
</evidence>
<evidence type="ECO:0000313" key="15">
    <source>
        <dbReference type="EMBL" id="KAJ9696764.1"/>
    </source>
</evidence>
<dbReference type="InterPro" id="IPR022776">
    <property type="entry name" value="TRM13/UPF0224_CHHC_Znf_dom"/>
</dbReference>
<feature type="region of interest" description="Disordered" evidence="13">
    <location>
        <begin position="75"/>
        <end position="98"/>
    </location>
</feature>
<comment type="catalytic activity">
    <reaction evidence="9 12">
        <text>cytidine(4) in tRNA(Pro) + S-adenosyl-L-methionine = 2'-O-methylcytidine(4) in tRNA(Pro) + S-adenosyl-L-homocysteine + H(+)</text>
        <dbReference type="Rhea" id="RHEA:32767"/>
        <dbReference type="Rhea" id="RHEA-COMP:10397"/>
        <dbReference type="Rhea" id="RHEA-COMP:10398"/>
        <dbReference type="ChEBI" id="CHEBI:15378"/>
        <dbReference type="ChEBI" id="CHEBI:57856"/>
        <dbReference type="ChEBI" id="CHEBI:59789"/>
        <dbReference type="ChEBI" id="CHEBI:74495"/>
        <dbReference type="ChEBI" id="CHEBI:82748"/>
        <dbReference type="EC" id="2.1.1.225"/>
    </reaction>
</comment>
<comment type="caution">
    <text evidence="15">The sequence shown here is derived from an EMBL/GenBank/DDBJ whole genome shotgun (WGS) entry which is preliminary data.</text>
</comment>
<dbReference type="InterPro" id="IPR029063">
    <property type="entry name" value="SAM-dependent_MTases_sf"/>
</dbReference>
<organism evidence="15 16">
    <name type="scientific">Vitis rotundifolia</name>
    <name type="common">Muscadine grape</name>
    <dbReference type="NCBI Taxonomy" id="103349"/>
    <lineage>
        <taxon>Eukaryota</taxon>
        <taxon>Viridiplantae</taxon>
        <taxon>Streptophyta</taxon>
        <taxon>Embryophyta</taxon>
        <taxon>Tracheophyta</taxon>
        <taxon>Spermatophyta</taxon>
        <taxon>Magnoliopsida</taxon>
        <taxon>eudicotyledons</taxon>
        <taxon>Gunneridae</taxon>
        <taxon>Pentapetalae</taxon>
        <taxon>rosids</taxon>
        <taxon>Vitales</taxon>
        <taxon>Vitaceae</taxon>
        <taxon>Viteae</taxon>
        <taxon>Vitis</taxon>
    </lineage>
</organism>
<evidence type="ECO:0000256" key="5">
    <source>
        <dbReference type="ARBA" id="ARBA00022694"/>
    </source>
</evidence>
<proteinExistence type="inferred from homology"/>
<keyword evidence="4 12" id="KW-0949">S-adenosyl-L-methionine</keyword>
<dbReference type="EC" id="2.1.1.225" evidence="12"/>
<evidence type="ECO:0000256" key="2">
    <source>
        <dbReference type="ARBA" id="ARBA00022603"/>
    </source>
</evidence>
<dbReference type="PROSITE" id="PS51800">
    <property type="entry name" value="ZF_CHHC_U11_48K"/>
    <property type="match status" value="1"/>
</dbReference>
<keyword evidence="7 12" id="KW-0863">Zinc-finger</keyword>
<keyword evidence="16" id="KW-1185">Reference proteome</keyword>
<gene>
    <name evidence="15" type="ORF">PVL29_008798</name>
</gene>
<dbReference type="GO" id="GO:0008270">
    <property type="term" value="F:zinc ion binding"/>
    <property type="evidence" value="ECO:0007669"/>
    <property type="project" value="UniProtKB-KW"/>
</dbReference>
<evidence type="ECO:0000256" key="4">
    <source>
        <dbReference type="ARBA" id="ARBA00022691"/>
    </source>
</evidence>
<evidence type="ECO:0000259" key="14">
    <source>
        <dbReference type="PROSITE" id="PS51800"/>
    </source>
</evidence>
<keyword evidence="2 12" id="KW-0489">Methyltransferase</keyword>
<keyword evidence="3 12" id="KW-0808">Transferase</keyword>
<comment type="catalytic activity">
    <reaction evidence="10 12">
        <text>cytidine(4) in tRNA(Gly)(GCC) + S-adenosyl-L-methionine = 2'-O-methylcytidine(4) in tRNA(Gly)(GCC) + S-adenosyl-L-homocysteine + H(+)</text>
        <dbReference type="Rhea" id="RHEA:43192"/>
        <dbReference type="Rhea" id="RHEA-COMP:10399"/>
        <dbReference type="Rhea" id="RHEA-COMP:10400"/>
        <dbReference type="ChEBI" id="CHEBI:15378"/>
        <dbReference type="ChEBI" id="CHEBI:57856"/>
        <dbReference type="ChEBI" id="CHEBI:59789"/>
        <dbReference type="ChEBI" id="CHEBI:74495"/>
        <dbReference type="ChEBI" id="CHEBI:82748"/>
        <dbReference type="EC" id="2.1.1.225"/>
    </reaction>
</comment>
<feature type="region of interest" description="Disordered" evidence="13">
    <location>
        <begin position="188"/>
        <end position="208"/>
    </location>
</feature>
<evidence type="ECO:0000313" key="16">
    <source>
        <dbReference type="Proteomes" id="UP001168098"/>
    </source>
</evidence>
<dbReference type="Proteomes" id="UP001168098">
    <property type="component" value="Unassembled WGS sequence"/>
</dbReference>
<dbReference type="GO" id="GO:0106050">
    <property type="term" value="F:tRNA 2'-O-methyltransferase activity"/>
    <property type="evidence" value="ECO:0007669"/>
    <property type="project" value="UniProtKB-UniRule"/>
</dbReference>
<dbReference type="PANTHER" id="PTHR12998">
    <property type="entry name" value="TRNA:M(4)X MODIFICATION ENZYME TRM13 HOMOLOG"/>
    <property type="match status" value="1"/>
</dbReference>
<name>A0AA38ZYU3_VITRO</name>
<dbReference type="Pfam" id="PF11722">
    <property type="entry name" value="zf-TRM13_CCCH"/>
    <property type="match status" value="1"/>
</dbReference>
<keyword evidence="5 12" id="KW-0819">tRNA processing</keyword>
<evidence type="ECO:0000256" key="12">
    <source>
        <dbReference type="RuleBase" id="RU367103"/>
    </source>
</evidence>
<sequence length="462" mass="52168">MENRCSFWLPKKKRFCANFRINDSVFCGNHNTRSDAEWVPCPIDPSHSVLSENLEGHMKRCPLLKQAQSLSSQPFYQKGINGGKDDEDEGDEKGAAAPTLASLENTTSAMKRNAVYSMTVPEFSILISKIQSIHSSIRNDIRDSYRVPEACDIWIKREVDRKLPFQEKHVVQQASILGNLEEFGVLEKSSGDEQMEQRDSDRSSGDDNVVPAVVEFGAGRGYLTQMLADCYGIKRVFLVERKSYKLKADRTLRQKESLILERLRIDIEDLNLKAVESLQGVPYLAIGKHLCGPATDLSLRCCLAEESNQDDAVQCRSGHYLRGLAIATCCHHLCQWKHYINKKYLMNLGITKDDFHAITWFTSWAVDADHGSDLSDVAGCRLHLQSFEKKECVEDVGGVAEIVHNMKAMERAVVGFMCKEIIDMGRLMWVKEHGLETQLVKYVPPTISPENHLLIAKHANHL</sequence>
<evidence type="ECO:0000256" key="13">
    <source>
        <dbReference type="SAM" id="MobiDB-lite"/>
    </source>
</evidence>
<evidence type="ECO:0000256" key="9">
    <source>
        <dbReference type="ARBA" id="ARBA00048165"/>
    </source>
</evidence>
<dbReference type="SUPFAM" id="SSF53335">
    <property type="entry name" value="S-adenosyl-L-methionine-dependent methyltransferases"/>
    <property type="match status" value="1"/>
</dbReference>
<protein>
    <recommendedName>
        <fullName evidence="12">tRNA:m(4)X modification enzyme TRM13</fullName>
        <ecNumber evidence="12">2.1.1.225</ecNumber>
    </recommendedName>
</protein>
<evidence type="ECO:0000256" key="3">
    <source>
        <dbReference type="ARBA" id="ARBA00022679"/>
    </source>
</evidence>
<dbReference type="EMBL" id="JARBHA010000007">
    <property type="protein sequence ID" value="KAJ9696764.1"/>
    <property type="molecule type" value="Genomic_DNA"/>
</dbReference>
<evidence type="ECO:0000256" key="6">
    <source>
        <dbReference type="ARBA" id="ARBA00022723"/>
    </source>
</evidence>
<evidence type="ECO:0000256" key="10">
    <source>
        <dbReference type="ARBA" id="ARBA00048635"/>
    </source>
</evidence>
<reference evidence="15 16" key="1">
    <citation type="journal article" date="2023" name="BMC Biotechnol.">
        <title>Vitis rotundifolia cv Carlos genome sequencing.</title>
        <authorList>
            <person name="Huff M."/>
            <person name="Hulse-Kemp A."/>
            <person name="Scheffler B."/>
            <person name="Youngblood R."/>
            <person name="Simpson S."/>
            <person name="Babiker E."/>
            <person name="Staton M."/>
        </authorList>
    </citation>
    <scope>NUCLEOTIDE SEQUENCE [LARGE SCALE GENOMIC DNA]</scope>
    <source>
        <tissue evidence="15">Leaf</tissue>
    </source>
</reference>
<keyword evidence="6 12" id="KW-0479">Metal-binding</keyword>
<dbReference type="Pfam" id="PF05206">
    <property type="entry name" value="TRM13"/>
    <property type="match status" value="1"/>
</dbReference>
<comment type="function">
    <text evidence="12">tRNA methylase which 2'-O-methylates cytidine(4) in tRNA(Pro) and tRNA(Gly)(GCC), and adenosine(4) in tRNA(His).</text>
</comment>
<dbReference type="AlphaFoldDB" id="A0AA38ZYU3"/>
<comment type="similarity">
    <text evidence="1 12">Belongs to the methyltransferase TRM13 family.</text>
</comment>
<feature type="compositionally biased region" description="Basic and acidic residues" evidence="13">
    <location>
        <begin position="189"/>
        <end position="205"/>
    </location>
</feature>
<dbReference type="PANTHER" id="PTHR12998:SF0">
    <property type="entry name" value="TRNA:M(4)X MODIFICATION ENZYME TRM13 HOMOLOG"/>
    <property type="match status" value="1"/>
</dbReference>
<dbReference type="InterPro" id="IPR007871">
    <property type="entry name" value="Methyltransferase_TRM13"/>
</dbReference>
<evidence type="ECO:0000256" key="8">
    <source>
        <dbReference type="ARBA" id="ARBA00022833"/>
    </source>
</evidence>